<dbReference type="AlphaFoldDB" id="A0A8H9IF76"/>
<comment type="caution">
    <text evidence="2">The sequence shown here is derived from an EMBL/GenBank/DDBJ whole genome shotgun (WGS) entry which is preliminary data.</text>
</comment>
<accession>A0A8H9IF76</accession>
<proteinExistence type="predicted"/>
<feature type="transmembrane region" description="Helical" evidence="1">
    <location>
        <begin position="68"/>
        <end position="94"/>
    </location>
</feature>
<keyword evidence="1" id="KW-0812">Transmembrane</keyword>
<reference evidence="2" key="1">
    <citation type="journal article" date="2014" name="Int. J. Syst. Evol. Microbiol.">
        <title>Complete genome sequence of Corynebacterium casei LMG S-19264T (=DSM 44701T), isolated from a smear-ripened cheese.</title>
        <authorList>
            <consortium name="US DOE Joint Genome Institute (JGI-PGF)"/>
            <person name="Walter F."/>
            <person name="Albersmeier A."/>
            <person name="Kalinowski J."/>
            <person name="Ruckert C."/>
        </authorList>
    </citation>
    <scope>NUCLEOTIDE SEQUENCE</scope>
    <source>
        <strain evidence="2">KCTC 32337</strain>
    </source>
</reference>
<evidence type="ECO:0000313" key="2">
    <source>
        <dbReference type="EMBL" id="GGZ84061.1"/>
    </source>
</evidence>
<protein>
    <submittedName>
        <fullName evidence="2">Uncharacterized protein</fullName>
    </submittedName>
</protein>
<reference evidence="2" key="2">
    <citation type="submission" date="2020-09" db="EMBL/GenBank/DDBJ databases">
        <authorList>
            <person name="Sun Q."/>
            <person name="Kim S."/>
        </authorList>
    </citation>
    <scope>NUCLEOTIDE SEQUENCE</scope>
    <source>
        <strain evidence="2">KCTC 32337</strain>
    </source>
</reference>
<keyword evidence="1" id="KW-1133">Transmembrane helix</keyword>
<gene>
    <name evidence="2" type="ORF">GCM10011274_46920</name>
</gene>
<name>A0A8H9IF76_9ALTE</name>
<dbReference type="EMBL" id="BMZC01000027">
    <property type="protein sequence ID" value="GGZ84061.1"/>
    <property type="molecule type" value="Genomic_DNA"/>
</dbReference>
<dbReference type="Proteomes" id="UP000622604">
    <property type="component" value="Unassembled WGS sequence"/>
</dbReference>
<evidence type="ECO:0000256" key="1">
    <source>
        <dbReference type="SAM" id="Phobius"/>
    </source>
</evidence>
<keyword evidence="1" id="KW-0472">Membrane</keyword>
<feature type="transmembrane region" description="Helical" evidence="1">
    <location>
        <begin position="34"/>
        <end position="56"/>
    </location>
</feature>
<sequence>MIVFNDNYWLKKITNRELYMTAFDSGKSFFSLPVVWITGGVLVAIAASISWAIYDYENLTFCRSSDCFNYFVIVFKVPLGILALIIPIGAVYAANHRSAISIEQMRLSREQNKFSNYYKHKEEFSAFIKNNAGGANFPDQVHRLFYGDINKWTGKANTQFVTNRIWSGMSELIGPYQRLQMTTHKDTKERLEIMYSLARYCTNLSQEFGMGSVAMPYILQYKGKQISMSEFTIFAPLVQFSYTVRVLHSAASFDTDLKDLKMWKPMGF</sequence>
<organism evidence="2 3">
    <name type="scientific">Paraglaciecola chathamensis</name>
    <dbReference type="NCBI Taxonomy" id="368405"/>
    <lineage>
        <taxon>Bacteria</taxon>
        <taxon>Pseudomonadati</taxon>
        <taxon>Pseudomonadota</taxon>
        <taxon>Gammaproteobacteria</taxon>
        <taxon>Alteromonadales</taxon>
        <taxon>Alteromonadaceae</taxon>
        <taxon>Paraglaciecola</taxon>
    </lineage>
</organism>
<evidence type="ECO:0000313" key="3">
    <source>
        <dbReference type="Proteomes" id="UP000622604"/>
    </source>
</evidence>